<accession>A0ABU7LPS8</accession>
<evidence type="ECO:0000313" key="2">
    <source>
        <dbReference type="Proteomes" id="UP001354971"/>
    </source>
</evidence>
<dbReference type="EMBL" id="JAZDRP010000003">
    <property type="protein sequence ID" value="MEE2525920.1"/>
    <property type="molecule type" value="Genomic_DNA"/>
</dbReference>
<organism evidence="1 2">
    <name type="scientific">Hyphobacterium lacteum</name>
    <dbReference type="NCBI Taxonomy" id="3116575"/>
    <lineage>
        <taxon>Bacteria</taxon>
        <taxon>Pseudomonadati</taxon>
        <taxon>Pseudomonadota</taxon>
        <taxon>Alphaproteobacteria</taxon>
        <taxon>Maricaulales</taxon>
        <taxon>Maricaulaceae</taxon>
        <taxon>Hyphobacterium</taxon>
    </lineage>
</organism>
<reference evidence="1 2" key="1">
    <citation type="submission" date="2024-01" db="EMBL/GenBank/DDBJ databases">
        <title>Hyphobacterium bacterium isolated from marine sediment.</title>
        <authorList>
            <person name="Zhao S."/>
        </authorList>
    </citation>
    <scope>NUCLEOTIDE SEQUENCE [LARGE SCALE GENOMIC DNA]</scope>
    <source>
        <strain evidence="2">HN65</strain>
    </source>
</reference>
<dbReference type="Proteomes" id="UP001354971">
    <property type="component" value="Unassembled WGS sequence"/>
</dbReference>
<proteinExistence type="predicted"/>
<sequence length="40" mass="4715">MDMVQNEDFVQTIRFKVPDIVRNPVVARLEALYKQHALDD</sequence>
<keyword evidence="2" id="KW-1185">Reference proteome</keyword>
<protein>
    <submittedName>
        <fullName evidence="1">Uncharacterized protein</fullName>
    </submittedName>
</protein>
<evidence type="ECO:0000313" key="1">
    <source>
        <dbReference type="EMBL" id="MEE2525920.1"/>
    </source>
</evidence>
<dbReference type="RefSeq" id="WP_330198579.1">
    <property type="nucleotide sequence ID" value="NZ_JAZDRP010000003.1"/>
</dbReference>
<gene>
    <name evidence="1" type="ORF">V0U79_06045</name>
</gene>
<comment type="caution">
    <text evidence="1">The sequence shown here is derived from an EMBL/GenBank/DDBJ whole genome shotgun (WGS) entry which is preliminary data.</text>
</comment>
<name>A0ABU7LPS8_9PROT</name>